<dbReference type="InterPro" id="IPR038577">
    <property type="entry name" value="GT10-like_C_sf"/>
</dbReference>
<evidence type="ECO:0000256" key="7">
    <source>
        <dbReference type="ARBA" id="ARBA00022968"/>
    </source>
</evidence>
<evidence type="ECO:0000256" key="12">
    <source>
        <dbReference type="ARBA" id="ARBA00023198"/>
    </source>
</evidence>
<evidence type="ECO:0000256" key="8">
    <source>
        <dbReference type="ARBA" id="ARBA00022989"/>
    </source>
</evidence>
<dbReference type="Gene3D" id="3.40.50.11660">
    <property type="entry name" value="Glycosyl transferase family 10, C-terminal domain"/>
    <property type="match status" value="1"/>
</dbReference>
<evidence type="ECO:0000256" key="17">
    <source>
        <dbReference type="ARBA" id="ARBA00046186"/>
    </source>
</evidence>
<dbReference type="OrthoDB" id="427096at2759"/>
<evidence type="ECO:0000256" key="16">
    <source>
        <dbReference type="ARBA" id="ARBA00036481"/>
    </source>
</evidence>
<comment type="catalytic activity">
    <reaction evidence="15">
        <text>an alpha-Neu5Ac-(2-&gt;3)-beta-D-Gal-(1-&gt;4)-beta-D-GlcNAc-(1-&gt;3)-beta-D-Gal-(1-&gt;4)-beta-D-GlcNAc derivative + GDP-beta-L-fucose = an alpha-Neu5Ac-(2-&gt;3)-beta-D-Gal-(1-&gt;4)-beta-D-GlcNAc-(1-&gt;3)-beta-D-Gal-(1-&gt;4)-[alpha-L-Fuc-(1-&gt;3)]-beta-D-GlcNAc derivative + GDP + H(+)</text>
        <dbReference type="Rhea" id="RHEA:68044"/>
        <dbReference type="ChEBI" id="CHEBI:15378"/>
        <dbReference type="ChEBI" id="CHEBI:57273"/>
        <dbReference type="ChEBI" id="CHEBI:58189"/>
        <dbReference type="ChEBI" id="CHEBI:145343"/>
        <dbReference type="ChEBI" id="CHEBI:176900"/>
    </reaction>
    <physiologicalReaction direction="left-to-right" evidence="15">
        <dbReference type="Rhea" id="RHEA:68045"/>
    </physiologicalReaction>
</comment>
<comment type="function">
    <text evidence="17">Catalyzes alpha(1-&gt;3) linkage of fucosyl moiety transferred from GDP-beta-L-fucose to N-acetyl glucosamine (GlcNAc) within type 2 lactosamine (LacNAc, Gal-beta(1-&gt;4)GlcNAc) glycan attached to N- or O-linked glycoproteins. Robustly fucosylates nonsialylated distal LacNAc unit of the polylactosamine chain to form Lewis X antigen (CD15), a glycan determinant known to mediate important cellular functions in development and immunity. Fucosylates with lower efficiency sialylated LacNAc acceptors to form sialyl Lewis X and 6-sulfo sialyl Lewis X determinants that serve as recognition epitopes for C-type lectins. Together with FUT7 contributes to SELE, SELL and SELP selectin ligand biosynthesis and selectin-dependent lymphocyte homing, leukocyte migration and blood leukocyte homeostasis. In a cell type specific manner, may also fucosylate the internal LacNAc unit of the polylactosamine chain to form VIM-2 antigen that serves as recognition epitope for SELE.</text>
</comment>
<dbReference type="InterPro" id="IPR055270">
    <property type="entry name" value="Glyco_tran_10_C"/>
</dbReference>
<dbReference type="Pfam" id="PF00852">
    <property type="entry name" value="Glyco_transf_10"/>
    <property type="match status" value="1"/>
</dbReference>
<feature type="transmembrane region" description="Helical" evidence="18">
    <location>
        <begin position="21"/>
        <end position="43"/>
    </location>
</feature>
<evidence type="ECO:0000313" key="21">
    <source>
        <dbReference type="EMBL" id="KAG7319402.1"/>
    </source>
</evidence>
<evidence type="ECO:0000256" key="3">
    <source>
        <dbReference type="ARBA" id="ARBA00008919"/>
    </source>
</evidence>
<dbReference type="EC" id="2.4.1.-" evidence="18"/>
<feature type="transmembrane region" description="Helical" evidence="18">
    <location>
        <begin position="355"/>
        <end position="372"/>
    </location>
</feature>
<comment type="catalytic activity">
    <reaction evidence="14">
        <text>an alpha-Neu5Ac-(2-&gt;3)-beta-D-Gal-(1-&gt;4)-beta-D-GlcNAc6S derivative + GDP-beta-L-fucose = an alpha-Neu5Ac-(2-&gt;3)-beta-D-Gal-(1-&gt;4)-[alpha-L-Fuc-(1-&gt;3)]-beta-D-GlcNAc6S derivative + GDP + H(+)</text>
        <dbReference type="Rhea" id="RHEA:62004"/>
        <dbReference type="ChEBI" id="CHEBI:15378"/>
        <dbReference type="ChEBI" id="CHEBI:57273"/>
        <dbReference type="ChEBI" id="CHEBI:58189"/>
        <dbReference type="ChEBI" id="CHEBI:145344"/>
        <dbReference type="ChEBI" id="CHEBI:145345"/>
    </reaction>
    <physiologicalReaction direction="left-to-right" evidence="14">
        <dbReference type="Rhea" id="RHEA:62005"/>
    </physiologicalReaction>
</comment>
<dbReference type="GO" id="GO:0032580">
    <property type="term" value="C:Golgi cisterna membrane"/>
    <property type="evidence" value="ECO:0007669"/>
    <property type="project" value="UniProtKB-SubCell"/>
</dbReference>
<dbReference type="AlphaFoldDB" id="A0A9D3SCT6"/>
<keyword evidence="8 18" id="KW-1133">Transmembrane helix</keyword>
<comment type="similarity">
    <text evidence="3 18">Belongs to the glycosyltransferase 10 family.</text>
</comment>
<evidence type="ECO:0000256" key="13">
    <source>
        <dbReference type="ARBA" id="ARBA00029329"/>
    </source>
</evidence>
<dbReference type="GO" id="GO:0017083">
    <property type="term" value="F:4-galactosyl-N-acetylglucosaminide 3-alpha-L-fucosyltransferase activity"/>
    <property type="evidence" value="ECO:0007669"/>
    <property type="project" value="UniProtKB-EC"/>
</dbReference>
<evidence type="ECO:0000256" key="11">
    <source>
        <dbReference type="ARBA" id="ARBA00023180"/>
    </source>
</evidence>
<feature type="domain" description="Fucosyltransferase N-terminal" evidence="20">
    <location>
        <begin position="57"/>
        <end position="163"/>
    </location>
</feature>
<dbReference type="Pfam" id="PF17039">
    <property type="entry name" value="Glyco_tran_10_N"/>
    <property type="match status" value="1"/>
</dbReference>
<evidence type="ECO:0000256" key="2">
    <source>
        <dbReference type="ARBA" id="ARBA00004922"/>
    </source>
</evidence>
<reference evidence="21 22" key="1">
    <citation type="submission" date="2021-06" db="EMBL/GenBank/DDBJ databases">
        <title>Chromosome-level genome assembly of the red-tail catfish (Hemibagrus wyckioides).</title>
        <authorList>
            <person name="Shao F."/>
        </authorList>
    </citation>
    <scope>NUCLEOTIDE SEQUENCE [LARGE SCALE GENOMIC DNA]</scope>
    <source>
        <strain evidence="21">EC202008001</strain>
        <tissue evidence="21">Blood</tissue>
    </source>
</reference>
<keyword evidence="6 18" id="KW-0812">Transmembrane</keyword>
<evidence type="ECO:0000256" key="6">
    <source>
        <dbReference type="ARBA" id="ARBA00022692"/>
    </source>
</evidence>
<dbReference type="InterPro" id="IPR031481">
    <property type="entry name" value="Glyco_tran_10_N"/>
</dbReference>
<dbReference type="PANTHER" id="PTHR11929:SF132">
    <property type="entry name" value="ALPHA-(1,3)-FUCOSYLTRANSFERASE 4"/>
    <property type="match status" value="1"/>
</dbReference>
<keyword evidence="7" id="KW-0735">Signal-anchor</keyword>
<dbReference type="InterPro" id="IPR001503">
    <property type="entry name" value="Glyco_trans_10"/>
</dbReference>
<evidence type="ECO:0000256" key="1">
    <source>
        <dbReference type="ARBA" id="ARBA00004323"/>
    </source>
</evidence>
<gene>
    <name evidence="21" type="ORF">KOW79_016545</name>
</gene>
<keyword evidence="5 18" id="KW-0808">Transferase</keyword>
<evidence type="ECO:0000313" key="22">
    <source>
        <dbReference type="Proteomes" id="UP000824219"/>
    </source>
</evidence>
<sequence>MRISGQKRCLAVVEAHHSNTLVFALALLCLTILFILSLLTLPIPAPDTPTQRSETRSVTLLIWWLPFGNALRLSDCGASYGMTGCTVTSDRHVYAHADAVIVHHRELMMNWEELLDKPRPPSQKWIWMNFESPSHSWFLHQFDGMFNLTMSYRTGSDIFLPYGYLRPRRFHGNRQIHVGRKRGLVAWVISNWSEEQERVRFYHRLRRYLHVDIYGREFRPLLNDSVVKTVSGYKFYLAFENSCHADYITEKLWRNALVSGAVPVVLGPPRENYERFLPADAFIHVEDFKGPRALASYLKHLDRNPALYRRYHAWRRDYNVHVTSFWVEHFCVASIISITLFITLFIIITSDWMRTWTLVITGSLMMLLNGLITSESTGTNLLSTCFMNFLVKTKLG</sequence>
<dbReference type="FunFam" id="3.40.50.11660:FF:000001">
    <property type="entry name" value="alpha-(1,3)-fucosyltransferase 9"/>
    <property type="match status" value="1"/>
</dbReference>
<organism evidence="21 22">
    <name type="scientific">Hemibagrus wyckioides</name>
    <dbReference type="NCBI Taxonomy" id="337641"/>
    <lineage>
        <taxon>Eukaryota</taxon>
        <taxon>Metazoa</taxon>
        <taxon>Chordata</taxon>
        <taxon>Craniata</taxon>
        <taxon>Vertebrata</taxon>
        <taxon>Euteleostomi</taxon>
        <taxon>Actinopterygii</taxon>
        <taxon>Neopterygii</taxon>
        <taxon>Teleostei</taxon>
        <taxon>Ostariophysi</taxon>
        <taxon>Siluriformes</taxon>
        <taxon>Bagridae</taxon>
        <taxon>Hemibagrus</taxon>
    </lineage>
</organism>
<keyword evidence="4 18" id="KW-0328">Glycosyltransferase</keyword>
<keyword evidence="9 18" id="KW-0333">Golgi apparatus</keyword>
<comment type="catalytic activity">
    <reaction evidence="13">
        <text>a beta-D-galactosyl-(1-&gt;4)-N-acetyl-beta-D-glucosaminyl derivative + GDP-beta-L-fucose = a beta-D-galactosyl-(1-&gt;4)-[alpha-L-fucosyl-(1-&gt;3)]-N-acetyl-beta-D-glucosaminyl derivative + GDP + H(+)</text>
        <dbReference type="Rhea" id="RHEA:14257"/>
        <dbReference type="ChEBI" id="CHEBI:15378"/>
        <dbReference type="ChEBI" id="CHEBI:57273"/>
        <dbReference type="ChEBI" id="CHEBI:58189"/>
        <dbReference type="ChEBI" id="CHEBI:133507"/>
        <dbReference type="ChEBI" id="CHEBI:137941"/>
        <dbReference type="EC" id="2.4.1.152"/>
    </reaction>
    <physiologicalReaction direction="left-to-right" evidence="13">
        <dbReference type="Rhea" id="RHEA:14258"/>
    </physiologicalReaction>
</comment>
<protein>
    <recommendedName>
        <fullName evidence="18">Fucosyltransferase</fullName>
        <ecNumber evidence="18">2.4.1.-</ecNumber>
    </recommendedName>
</protein>
<evidence type="ECO:0000256" key="4">
    <source>
        <dbReference type="ARBA" id="ARBA00022676"/>
    </source>
</evidence>
<name>A0A9D3SCT6_9TELE</name>
<evidence type="ECO:0000259" key="20">
    <source>
        <dbReference type="Pfam" id="PF17039"/>
    </source>
</evidence>
<dbReference type="PANTHER" id="PTHR11929">
    <property type="entry name" value="ALPHA- 1,3 -FUCOSYLTRANSFERASE"/>
    <property type="match status" value="1"/>
</dbReference>
<evidence type="ECO:0000256" key="14">
    <source>
        <dbReference type="ARBA" id="ARBA00035849"/>
    </source>
</evidence>
<proteinExistence type="inferred from homology"/>
<dbReference type="SUPFAM" id="SSF53756">
    <property type="entry name" value="UDP-Glycosyltransferase/glycogen phosphorylase"/>
    <property type="match status" value="1"/>
</dbReference>
<dbReference type="GO" id="GO:0000139">
    <property type="term" value="C:Golgi membrane"/>
    <property type="evidence" value="ECO:0007669"/>
    <property type="project" value="UniProtKB-SubCell"/>
</dbReference>
<dbReference type="EMBL" id="JAHKSW010000020">
    <property type="protein sequence ID" value="KAG7319402.1"/>
    <property type="molecule type" value="Genomic_DNA"/>
</dbReference>
<dbReference type="Proteomes" id="UP000824219">
    <property type="component" value="Linkage Group LG20"/>
</dbReference>
<dbReference type="GO" id="GO:0006954">
    <property type="term" value="P:inflammatory response"/>
    <property type="evidence" value="ECO:0007669"/>
    <property type="project" value="UniProtKB-KW"/>
</dbReference>
<keyword evidence="12" id="KW-0395">Inflammatory response</keyword>
<evidence type="ECO:0000256" key="15">
    <source>
        <dbReference type="ARBA" id="ARBA00036234"/>
    </source>
</evidence>
<comment type="pathway">
    <text evidence="2">Protein modification; protein glycosylation.</text>
</comment>
<keyword evidence="10 18" id="KW-0472">Membrane</keyword>
<accession>A0A9D3SCT6</accession>
<evidence type="ECO:0000256" key="10">
    <source>
        <dbReference type="ARBA" id="ARBA00023136"/>
    </source>
</evidence>
<comment type="subcellular location">
    <subcellularLocation>
        <location evidence="1">Golgi apparatus membrane</location>
        <topology evidence="1">Single-pass type II membrane protein</topology>
    </subcellularLocation>
    <subcellularLocation>
        <location evidence="18">Golgi apparatus</location>
        <location evidence="18">Golgi stack membrane</location>
        <topology evidence="18">Single-pass type II membrane protein</topology>
    </subcellularLocation>
</comment>
<keyword evidence="22" id="KW-1185">Reference proteome</keyword>
<comment type="caution">
    <text evidence="18">Lacks conserved residue(s) required for the propagation of feature annotation.</text>
</comment>
<feature type="domain" description="Fucosyltransferase C-terminal" evidence="19">
    <location>
        <begin position="180"/>
        <end position="331"/>
    </location>
</feature>
<comment type="catalytic activity">
    <reaction evidence="16">
        <text>an N-acetyl-alpha-neuraminyl-(2-&gt;3)-beta-D-galactosyl-(1-&gt;4)-N-acetyl-beta-D-glucosaminyl derivative + GDP-beta-L-fucose = an alpha-Neu5Ac-(2-&gt;3)-beta-D-Gal-(1-&gt;4)-[alpha-L-Fuc-(1-&gt;3)]-beta-D-GlcNAc derivative + GDP + H(+)</text>
        <dbReference type="Rhea" id="RHEA:56076"/>
        <dbReference type="ChEBI" id="CHEBI:15378"/>
        <dbReference type="ChEBI" id="CHEBI:57273"/>
        <dbReference type="ChEBI" id="CHEBI:58189"/>
        <dbReference type="ChEBI" id="CHEBI:136545"/>
        <dbReference type="ChEBI" id="CHEBI:139509"/>
    </reaction>
    <physiologicalReaction direction="left-to-right" evidence="16">
        <dbReference type="Rhea" id="RHEA:56077"/>
    </physiologicalReaction>
</comment>
<evidence type="ECO:0000259" key="19">
    <source>
        <dbReference type="Pfam" id="PF00852"/>
    </source>
</evidence>
<feature type="transmembrane region" description="Helical" evidence="18">
    <location>
        <begin position="325"/>
        <end position="348"/>
    </location>
</feature>
<evidence type="ECO:0000256" key="18">
    <source>
        <dbReference type="RuleBase" id="RU003832"/>
    </source>
</evidence>
<evidence type="ECO:0000256" key="9">
    <source>
        <dbReference type="ARBA" id="ARBA00023034"/>
    </source>
</evidence>
<evidence type="ECO:0000256" key="5">
    <source>
        <dbReference type="ARBA" id="ARBA00022679"/>
    </source>
</evidence>
<keyword evidence="11" id="KW-0325">Glycoprotein</keyword>
<comment type="caution">
    <text evidence="21">The sequence shown here is derived from an EMBL/GenBank/DDBJ whole genome shotgun (WGS) entry which is preliminary data.</text>
</comment>